<dbReference type="EMBL" id="VFOW01000001">
    <property type="protein sequence ID" value="TQL77594.1"/>
    <property type="molecule type" value="Genomic_DNA"/>
</dbReference>
<keyword evidence="2" id="KW-0472">Membrane</keyword>
<feature type="transmembrane region" description="Helical" evidence="2">
    <location>
        <begin position="61"/>
        <end position="83"/>
    </location>
</feature>
<feature type="compositionally biased region" description="Pro residues" evidence="1">
    <location>
        <begin position="41"/>
        <end position="53"/>
    </location>
</feature>
<evidence type="ECO:0000313" key="4">
    <source>
        <dbReference type="Proteomes" id="UP000317043"/>
    </source>
</evidence>
<dbReference type="InParanoid" id="A0A543AYD2"/>
<name>A0A543AYD2_9ACTN</name>
<gene>
    <name evidence="3" type="ORF">FB566_3153</name>
</gene>
<accession>A0A543AYD2</accession>
<feature type="region of interest" description="Disordered" evidence="1">
    <location>
        <begin position="1"/>
        <end position="53"/>
    </location>
</feature>
<dbReference type="Proteomes" id="UP000317043">
    <property type="component" value="Unassembled WGS sequence"/>
</dbReference>
<protein>
    <recommendedName>
        <fullName evidence="5">Peptidase MA superfamily protein</fullName>
    </recommendedName>
</protein>
<evidence type="ECO:0000256" key="1">
    <source>
        <dbReference type="SAM" id="MobiDB-lite"/>
    </source>
</evidence>
<evidence type="ECO:0000313" key="3">
    <source>
        <dbReference type="EMBL" id="TQL77594.1"/>
    </source>
</evidence>
<organism evidence="3 4">
    <name type="scientific">Stackebrandtia endophytica</name>
    <dbReference type="NCBI Taxonomy" id="1496996"/>
    <lineage>
        <taxon>Bacteria</taxon>
        <taxon>Bacillati</taxon>
        <taxon>Actinomycetota</taxon>
        <taxon>Actinomycetes</taxon>
        <taxon>Glycomycetales</taxon>
        <taxon>Glycomycetaceae</taxon>
        <taxon>Stackebrandtia</taxon>
    </lineage>
</organism>
<keyword evidence="2" id="KW-0812">Transmembrane</keyword>
<evidence type="ECO:0008006" key="5">
    <source>
        <dbReference type="Google" id="ProtNLM"/>
    </source>
</evidence>
<evidence type="ECO:0000256" key="2">
    <source>
        <dbReference type="SAM" id="Phobius"/>
    </source>
</evidence>
<keyword evidence="2" id="KW-1133">Transmembrane helix</keyword>
<proteinExistence type="predicted"/>
<dbReference type="AlphaFoldDB" id="A0A543AYD2"/>
<comment type="caution">
    <text evidence="3">The sequence shown here is derived from an EMBL/GenBank/DDBJ whole genome shotgun (WGS) entry which is preliminary data.</text>
</comment>
<keyword evidence="4" id="KW-1185">Reference proteome</keyword>
<reference evidence="3 4" key="1">
    <citation type="submission" date="2019-06" db="EMBL/GenBank/DDBJ databases">
        <title>Sequencing the genomes of 1000 actinobacteria strains.</title>
        <authorList>
            <person name="Klenk H.-P."/>
        </authorList>
    </citation>
    <scope>NUCLEOTIDE SEQUENCE [LARGE SCALE GENOMIC DNA]</scope>
    <source>
        <strain evidence="3 4">DSM 45928</strain>
    </source>
</reference>
<sequence>MRPPGPAPAAPTFGTAPANVHMGQPNQPPGAPLNPYAPQQPGQPPLFAPPAPPQGNHGRSVAIFCVVFSLIVGLGAFTVGFAIDGGATGNIGAAAIPSPGPDDPPEVRAAYLSAKAQVALDDHSNALLIDDEAGWLEIFDDRLHDDMSQQFSSLRNLEVSQYDYTIQGDPREVNDGEWEFRLAVSYCFGGVIGEECADAAIVFDTVWEDASDGLIINQVEDSDEAGPRPWEVEDIRAVSGDKVIVATPAKYSDQLEEALPEAEAAAENADQYAVYGEVEKYIVYLAGNAEFSSWYGLDGASMDNVVGFAMPVPVLDDDGRLTSGGYEVVMHIDRVRDSLEFRSTMRHELGHVATLHHSGDHYPVPEDWWMVEGIAEVIDHDPSVGLEDYLRKRDVQAYVDQKLWNGELEAVYNSDDALTGSAKYGIAMYAVYYLFNEYGKDKFMDLFERVARNGEDAEAATQAAYGMSYDDLVAECADFIESLT</sequence>